<evidence type="ECO:0000313" key="2">
    <source>
        <dbReference type="Proteomes" id="UP001165641"/>
    </source>
</evidence>
<reference evidence="1" key="1">
    <citation type="submission" date="2022-12" db="EMBL/GenBank/DDBJ databases">
        <title>Paracoccus onchidii sp. nov., isolated from a marine invertebrate from the South China Sea.</title>
        <authorList>
            <person name="Xu S."/>
            <person name="Liu Z."/>
            <person name="Xu Y."/>
        </authorList>
    </citation>
    <scope>NUCLEOTIDE SEQUENCE</scope>
    <source>
        <strain evidence="1">Z330</strain>
    </source>
</reference>
<keyword evidence="2" id="KW-1185">Reference proteome</keyword>
<gene>
    <name evidence="1" type="ORF">PAF17_11370</name>
</gene>
<sequence length="142" mass="15817">MENILISMRERMSWSVARVIFKWAGLEPAHGWDKTQAKYAEIRNPDAEAKLLEYLSDHNVCGDKFTKIYQISSDQRDALQAAMLNLTPSNNGFALCYPLSQNLEEISQLGDPELVAIQKTDDGVGAVYANAVRLVDAEPADD</sequence>
<dbReference type="Proteomes" id="UP001165641">
    <property type="component" value="Unassembled WGS sequence"/>
</dbReference>
<dbReference type="EMBL" id="JAQBIE010000013">
    <property type="protein sequence ID" value="MDB6178096.1"/>
    <property type="molecule type" value="Genomic_DNA"/>
</dbReference>
<name>A0ABT4ZH93_9RHOB</name>
<accession>A0ABT4ZH93</accession>
<dbReference type="RefSeq" id="WP_271889315.1">
    <property type="nucleotide sequence ID" value="NZ_JAQBIE010000013.1"/>
</dbReference>
<comment type="caution">
    <text evidence="1">The sequence shown here is derived from an EMBL/GenBank/DDBJ whole genome shotgun (WGS) entry which is preliminary data.</text>
</comment>
<protein>
    <submittedName>
        <fullName evidence="1">Uncharacterized protein</fullName>
    </submittedName>
</protein>
<evidence type="ECO:0000313" key="1">
    <source>
        <dbReference type="EMBL" id="MDB6178096.1"/>
    </source>
</evidence>
<organism evidence="1 2">
    <name type="scientific">Paracoccus onchidii</name>
    <dbReference type="NCBI Taxonomy" id="3017813"/>
    <lineage>
        <taxon>Bacteria</taxon>
        <taxon>Pseudomonadati</taxon>
        <taxon>Pseudomonadota</taxon>
        <taxon>Alphaproteobacteria</taxon>
        <taxon>Rhodobacterales</taxon>
        <taxon>Paracoccaceae</taxon>
        <taxon>Paracoccus</taxon>
    </lineage>
</organism>
<proteinExistence type="predicted"/>